<evidence type="ECO:0000313" key="8">
    <source>
        <dbReference type="EMBL" id="CAD8483575.1"/>
    </source>
</evidence>
<dbReference type="Pfam" id="PF03151">
    <property type="entry name" value="TPT"/>
    <property type="match status" value="1"/>
</dbReference>
<keyword evidence="6" id="KW-0732">Signal</keyword>
<feature type="chain" id="PRO_5031084507" description="Sugar phosphate transporter domain-containing protein" evidence="6">
    <location>
        <begin position="18"/>
        <end position="390"/>
    </location>
</feature>
<evidence type="ECO:0000256" key="5">
    <source>
        <dbReference type="SAM" id="Phobius"/>
    </source>
</evidence>
<protein>
    <recommendedName>
        <fullName evidence="7">Sugar phosphate transporter domain-containing protein</fullName>
    </recommendedName>
</protein>
<feature type="transmembrane region" description="Helical" evidence="5">
    <location>
        <begin position="308"/>
        <end position="331"/>
    </location>
</feature>
<feature type="domain" description="Sugar phosphate transporter" evidence="7">
    <location>
        <begin position="83"/>
        <end position="380"/>
    </location>
</feature>
<keyword evidence="4 5" id="KW-0472">Membrane</keyword>
<feature type="signal peptide" evidence="6">
    <location>
        <begin position="1"/>
        <end position="17"/>
    </location>
</feature>
<organism evidence="8">
    <name type="scientific">Hanusia phi</name>
    <dbReference type="NCBI Taxonomy" id="3032"/>
    <lineage>
        <taxon>Eukaryota</taxon>
        <taxon>Cryptophyceae</taxon>
        <taxon>Pyrenomonadales</taxon>
        <taxon>Geminigeraceae</taxon>
        <taxon>Hanusia</taxon>
    </lineage>
</organism>
<feature type="transmembrane region" description="Helical" evidence="5">
    <location>
        <begin position="204"/>
        <end position="222"/>
    </location>
</feature>
<feature type="transmembrane region" description="Helical" evidence="5">
    <location>
        <begin position="76"/>
        <end position="94"/>
    </location>
</feature>
<evidence type="ECO:0000256" key="4">
    <source>
        <dbReference type="ARBA" id="ARBA00023136"/>
    </source>
</evidence>
<evidence type="ECO:0000256" key="1">
    <source>
        <dbReference type="ARBA" id="ARBA00004141"/>
    </source>
</evidence>
<feature type="transmembrane region" description="Helical" evidence="5">
    <location>
        <begin position="115"/>
        <end position="137"/>
    </location>
</feature>
<evidence type="ECO:0000259" key="7">
    <source>
        <dbReference type="Pfam" id="PF03151"/>
    </source>
</evidence>
<keyword evidence="2 5" id="KW-0812">Transmembrane</keyword>
<dbReference type="GO" id="GO:0016020">
    <property type="term" value="C:membrane"/>
    <property type="evidence" value="ECO:0007669"/>
    <property type="project" value="UniProtKB-SubCell"/>
</dbReference>
<feature type="transmembrane region" description="Helical" evidence="5">
    <location>
        <begin position="365"/>
        <end position="382"/>
    </location>
</feature>
<dbReference type="InterPro" id="IPR004853">
    <property type="entry name" value="Sugar_P_trans_dom"/>
</dbReference>
<gene>
    <name evidence="8" type="ORF">HPHI1048_LOCUS10165</name>
</gene>
<feature type="transmembrane region" description="Helical" evidence="5">
    <location>
        <begin position="228"/>
        <end position="248"/>
    </location>
</feature>
<feature type="transmembrane region" description="Helical" evidence="5">
    <location>
        <begin position="157"/>
        <end position="183"/>
    </location>
</feature>
<sequence length="390" mass="41744">MAARWIAMLALLPATCALHAQTPGSSLRSSLPMQKLSLSSDSALLRGPSKAVAEESAKSAAVERLRGGSGKSPASFLWNETVELTVYFALWYWGNTYYNIYNKKAMNLLGGSKGGLVWTVSSAQLFVGILWVIPLWILGIRTSPKMTADNWKQMAPIGLWAAGAHGGSVISLGAAAVSFAQILKACEPVFSAANEALLLGKVQAWPVYAALLPIIGGVALASVKELSFSWLSVISAMIANQCAALKGVQGKDIMKQPWVKAMGPANQYGVVNMLAFLWTLPIVFAVEGPKAMDSWNNAMRKGSKKEDVLKNVVFSGLTFYLYNEVSFLCLGKVTPITHSVANTLKRVVVLVVSCIVFNTPVSRESIIGSTIAILGTLLYSLAKQKYGGGH</sequence>
<evidence type="ECO:0000256" key="3">
    <source>
        <dbReference type="ARBA" id="ARBA00022989"/>
    </source>
</evidence>
<dbReference type="PANTHER" id="PTHR11132">
    <property type="entry name" value="SOLUTE CARRIER FAMILY 35"/>
    <property type="match status" value="1"/>
</dbReference>
<comment type="subcellular location">
    <subcellularLocation>
        <location evidence="1">Membrane</location>
        <topology evidence="1">Multi-pass membrane protein</topology>
    </subcellularLocation>
</comment>
<evidence type="ECO:0000256" key="2">
    <source>
        <dbReference type="ARBA" id="ARBA00022692"/>
    </source>
</evidence>
<name>A0A7S0EFG7_9CRYP</name>
<dbReference type="EMBL" id="HBEO01014932">
    <property type="protein sequence ID" value="CAD8483575.1"/>
    <property type="molecule type" value="Transcribed_RNA"/>
</dbReference>
<dbReference type="SUPFAM" id="SSF103481">
    <property type="entry name" value="Multidrug resistance efflux transporter EmrE"/>
    <property type="match status" value="2"/>
</dbReference>
<feature type="transmembrane region" description="Helical" evidence="5">
    <location>
        <begin position="269"/>
        <end position="288"/>
    </location>
</feature>
<reference evidence="8" key="1">
    <citation type="submission" date="2021-01" db="EMBL/GenBank/DDBJ databases">
        <authorList>
            <person name="Corre E."/>
            <person name="Pelletier E."/>
            <person name="Niang G."/>
            <person name="Scheremetjew M."/>
            <person name="Finn R."/>
            <person name="Kale V."/>
            <person name="Holt S."/>
            <person name="Cochrane G."/>
            <person name="Meng A."/>
            <person name="Brown T."/>
            <person name="Cohen L."/>
        </authorList>
    </citation>
    <scope>NUCLEOTIDE SEQUENCE</scope>
    <source>
        <strain evidence="8">CCMP325</strain>
    </source>
</reference>
<dbReference type="InterPro" id="IPR050186">
    <property type="entry name" value="TPT_transporter"/>
</dbReference>
<keyword evidence="3 5" id="KW-1133">Transmembrane helix</keyword>
<evidence type="ECO:0000256" key="6">
    <source>
        <dbReference type="SAM" id="SignalP"/>
    </source>
</evidence>
<dbReference type="AlphaFoldDB" id="A0A7S0EFG7"/>
<proteinExistence type="predicted"/>
<accession>A0A7S0EFG7</accession>
<dbReference type="InterPro" id="IPR037185">
    <property type="entry name" value="EmrE-like"/>
</dbReference>